<dbReference type="GO" id="GO:0006080">
    <property type="term" value="P:substituted mannan metabolic process"/>
    <property type="evidence" value="ECO:0007669"/>
    <property type="project" value="InterPro"/>
</dbReference>
<feature type="active site" description="Proton donor" evidence="4">
    <location>
        <position position="317"/>
    </location>
</feature>
<accession>A0A2N3N170</accession>
<dbReference type="PRINTS" id="PR00739">
    <property type="entry name" value="GLHYDRLASE26"/>
</dbReference>
<dbReference type="OrthoDB" id="5286354at2759"/>
<feature type="active site" description="Nucleophile" evidence="4">
    <location>
        <position position="407"/>
    </location>
</feature>
<dbReference type="VEuPathDB" id="FungiDB:jhhlp_007495"/>
<feature type="chain" id="PRO_5014969277" description="GH26 domain-containing protein" evidence="5">
    <location>
        <begin position="22"/>
        <end position="468"/>
    </location>
</feature>
<dbReference type="PROSITE" id="PS51764">
    <property type="entry name" value="GH26"/>
    <property type="match status" value="1"/>
</dbReference>
<keyword evidence="9" id="KW-1185">Reference proteome</keyword>
<dbReference type="Proteomes" id="UP000233524">
    <property type="component" value="Unassembled WGS sequence"/>
</dbReference>
<name>A0A2N3N170_9PEZI</name>
<evidence type="ECO:0000256" key="2">
    <source>
        <dbReference type="ARBA" id="ARBA00022801"/>
    </source>
</evidence>
<evidence type="ECO:0000256" key="4">
    <source>
        <dbReference type="PROSITE-ProRule" id="PRU01100"/>
    </source>
</evidence>
<evidence type="ECO:0000259" key="6">
    <source>
        <dbReference type="PROSITE" id="PS51175"/>
    </source>
</evidence>
<dbReference type="PROSITE" id="PS51175">
    <property type="entry name" value="CBM6"/>
    <property type="match status" value="1"/>
</dbReference>
<evidence type="ECO:0000256" key="5">
    <source>
        <dbReference type="SAM" id="SignalP"/>
    </source>
</evidence>
<feature type="signal peptide" evidence="5">
    <location>
        <begin position="1"/>
        <end position="21"/>
    </location>
</feature>
<dbReference type="PANTHER" id="PTHR40079:SF4">
    <property type="entry name" value="GH26 DOMAIN-CONTAINING PROTEIN-RELATED"/>
    <property type="match status" value="1"/>
</dbReference>
<dbReference type="Pfam" id="PF16990">
    <property type="entry name" value="CBM_35"/>
    <property type="match status" value="1"/>
</dbReference>
<keyword evidence="3 4" id="KW-0326">Glycosidase</keyword>
<evidence type="ECO:0000313" key="8">
    <source>
        <dbReference type="EMBL" id="PKS06178.1"/>
    </source>
</evidence>
<keyword evidence="5" id="KW-0732">Signal</keyword>
<dbReference type="GO" id="GO:0030246">
    <property type="term" value="F:carbohydrate binding"/>
    <property type="evidence" value="ECO:0007669"/>
    <property type="project" value="InterPro"/>
</dbReference>
<evidence type="ECO:0000259" key="7">
    <source>
        <dbReference type="PROSITE" id="PS51764"/>
    </source>
</evidence>
<dbReference type="InterPro" id="IPR022790">
    <property type="entry name" value="GH26_dom"/>
</dbReference>
<dbReference type="SUPFAM" id="SSF49785">
    <property type="entry name" value="Galactose-binding domain-like"/>
    <property type="match status" value="1"/>
</dbReference>
<dbReference type="PANTHER" id="PTHR40079">
    <property type="entry name" value="MANNAN ENDO-1,4-BETA-MANNOSIDASE E-RELATED"/>
    <property type="match status" value="1"/>
</dbReference>
<dbReference type="EMBL" id="NLAX01001036">
    <property type="protein sequence ID" value="PKS06178.1"/>
    <property type="molecule type" value="Genomic_DNA"/>
</dbReference>
<dbReference type="InterPro" id="IPR005084">
    <property type="entry name" value="CBM6"/>
</dbReference>
<comment type="caution">
    <text evidence="8">The sequence shown here is derived from an EMBL/GenBank/DDBJ whole genome shotgun (WGS) entry which is preliminary data.</text>
</comment>
<dbReference type="SUPFAM" id="SSF51445">
    <property type="entry name" value="(Trans)glycosidases"/>
    <property type="match status" value="1"/>
</dbReference>
<evidence type="ECO:0000256" key="3">
    <source>
        <dbReference type="ARBA" id="ARBA00023295"/>
    </source>
</evidence>
<sequence>MRGISQLSLGLVAALAARAHAACTGLLQLEAEDAVLSGTEVLTELAGYSGSGYVGGFDESADKITFTVEVTEEKLYDLTIRYAGIYGAKRATVTLNSGISFEVPFEETTSWETASGGQVLLSKGENTIQIVNNWGWYLIDYVALKPSAARADHQITDTLVNPDADANAYTLYRYLKSIYGKKILSGQQDLTWADYAANKAGKYPALLSVDLMDYSPSRVERGTVGTSMEDAIAHHNKGGIVSVLWHWNAPTGLYDTEEHKWWSGFYTDATDFDIDAALSDTTNANYTLIIRDIDAIAVQLKKLETAGVPVLFRPLHEAEGAWFWWGAKGPAPCLKLWKLLHDRLTGHHGINNLIWVWNSISADWYPGDDSVDIVSADVYSQGNGPMAIEYDQVIALGKDTKMAAATEVGAAPLPSLLQAYQAHWLYFCVWGDSFINNDDWNSAATLTEIYNDEYVLTLDEIQRWQDSV</sequence>
<dbReference type="AlphaFoldDB" id="A0A2N3N170"/>
<proteinExistence type="inferred from homology"/>
<protein>
    <recommendedName>
        <fullName evidence="10">GH26 domain-containing protein</fullName>
    </recommendedName>
</protein>
<dbReference type="InterPro" id="IPR000805">
    <property type="entry name" value="Glyco_hydro_26"/>
</dbReference>
<keyword evidence="2 4" id="KW-0378">Hydrolase</keyword>
<dbReference type="Gene3D" id="3.20.20.80">
    <property type="entry name" value="Glycosidases"/>
    <property type="match status" value="1"/>
</dbReference>
<reference evidence="8 9" key="1">
    <citation type="journal article" date="2017" name="G3 (Bethesda)">
        <title>First Draft Genome Sequence of the Pathogenic Fungus Lomentospora prolificans (Formerly Scedosporium prolificans).</title>
        <authorList>
            <person name="Luo R."/>
            <person name="Zimin A."/>
            <person name="Workman R."/>
            <person name="Fan Y."/>
            <person name="Pertea G."/>
            <person name="Grossman N."/>
            <person name="Wear M.P."/>
            <person name="Jia B."/>
            <person name="Miller H."/>
            <person name="Casadevall A."/>
            <person name="Timp W."/>
            <person name="Zhang S.X."/>
            <person name="Salzberg S.L."/>
        </authorList>
    </citation>
    <scope>NUCLEOTIDE SEQUENCE [LARGE SCALE GENOMIC DNA]</scope>
    <source>
        <strain evidence="8 9">JHH-5317</strain>
    </source>
</reference>
<feature type="domain" description="CBM6" evidence="6">
    <location>
        <begin position="27"/>
        <end position="145"/>
    </location>
</feature>
<dbReference type="InParanoid" id="A0A2N3N170"/>
<dbReference type="Gene3D" id="2.60.120.260">
    <property type="entry name" value="Galactose-binding domain-like"/>
    <property type="match status" value="1"/>
</dbReference>
<dbReference type="CDD" id="cd04086">
    <property type="entry name" value="CBM35_mannanase-like"/>
    <property type="match status" value="1"/>
</dbReference>
<evidence type="ECO:0008006" key="10">
    <source>
        <dbReference type="Google" id="ProtNLM"/>
    </source>
</evidence>
<comment type="similarity">
    <text evidence="1 4">Belongs to the glycosyl hydrolase 26 family.</text>
</comment>
<dbReference type="GO" id="GO:0016985">
    <property type="term" value="F:mannan endo-1,4-beta-mannosidase activity"/>
    <property type="evidence" value="ECO:0007669"/>
    <property type="project" value="InterPro"/>
</dbReference>
<organism evidence="8 9">
    <name type="scientific">Lomentospora prolificans</name>
    <dbReference type="NCBI Taxonomy" id="41688"/>
    <lineage>
        <taxon>Eukaryota</taxon>
        <taxon>Fungi</taxon>
        <taxon>Dikarya</taxon>
        <taxon>Ascomycota</taxon>
        <taxon>Pezizomycotina</taxon>
        <taxon>Sordariomycetes</taxon>
        <taxon>Hypocreomycetidae</taxon>
        <taxon>Microascales</taxon>
        <taxon>Microascaceae</taxon>
        <taxon>Lomentospora</taxon>
    </lineage>
</organism>
<evidence type="ECO:0000313" key="9">
    <source>
        <dbReference type="Proteomes" id="UP000233524"/>
    </source>
</evidence>
<dbReference type="InterPro" id="IPR017853">
    <property type="entry name" value="GH"/>
</dbReference>
<dbReference type="InterPro" id="IPR008979">
    <property type="entry name" value="Galactose-bd-like_sf"/>
</dbReference>
<dbReference type="Pfam" id="PF02156">
    <property type="entry name" value="Glyco_hydro_26"/>
    <property type="match status" value="1"/>
</dbReference>
<gene>
    <name evidence="8" type="ORF">jhhlp_007495</name>
</gene>
<evidence type="ECO:0000256" key="1">
    <source>
        <dbReference type="ARBA" id="ARBA00007754"/>
    </source>
</evidence>
<feature type="domain" description="GH26" evidence="7">
    <location>
        <begin position="166"/>
        <end position="459"/>
    </location>
</feature>